<reference evidence="6" key="1">
    <citation type="submission" date="2018-10" db="EMBL/GenBank/DDBJ databases">
        <title>Transcriptome assembly of Aceria tosichella (Wheat curl mite) Type 2.</title>
        <authorList>
            <person name="Scully E.D."/>
            <person name="Geib S.M."/>
            <person name="Palmer N.A."/>
            <person name="Gupta A.K."/>
            <person name="Sarath G."/>
            <person name="Tatineni S."/>
        </authorList>
    </citation>
    <scope>NUCLEOTIDE SEQUENCE</scope>
    <source>
        <strain evidence="6">LincolnNE</strain>
    </source>
</reference>
<dbReference type="GO" id="GO:0071014">
    <property type="term" value="C:post-mRNA release spliceosomal complex"/>
    <property type="evidence" value="ECO:0007669"/>
    <property type="project" value="TreeGrafter"/>
</dbReference>
<feature type="domain" description="Cwf19-like protein C-terminal" evidence="3">
    <location>
        <begin position="341"/>
        <end position="435"/>
    </location>
</feature>
<dbReference type="GO" id="GO:0061632">
    <property type="term" value="F:RNA lariat debranching enzyme activator activity"/>
    <property type="evidence" value="ECO:0007669"/>
    <property type="project" value="TreeGrafter"/>
</dbReference>
<dbReference type="InterPro" id="IPR006768">
    <property type="entry name" value="Cwf19-like_C_dom-1"/>
</dbReference>
<dbReference type="Gene3D" id="3.30.428.10">
    <property type="entry name" value="HIT-like"/>
    <property type="match status" value="1"/>
</dbReference>
<dbReference type="EMBL" id="GGYP01002108">
    <property type="protein sequence ID" value="MDE46879.1"/>
    <property type="molecule type" value="Transcribed_RNA"/>
</dbReference>
<dbReference type="Pfam" id="PF04677">
    <property type="entry name" value="CwfJ_C_1"/>
    <property type="match status" value="1"/>
</dbReference>
<dbReference type="SUPFAM" id="SSF54197">
    <property type="entry name" value="HIT-like"/>
    <property type="match status" value="1"/>
</dbReference>
<dbReference type="InterPro" id="IPR040194">
    <property type="entry name" value="Cwf19-like"/>
</dbReference>
<feature type="domain" description="Cwf19-like C-terminal" evidence="4">
    <location>
        <begin position="217"/>
        <end position="319"/>
    </location>
</feature>
<evidence type="ECO:0000256" key="2">
    <source>
        <dbReference type="SAM" id="MobiDB-lite"/>
    </source>
</evidence>
<dbReference type="EMBL" id="GGYP01002575">
    <property type="protein sequence ID" value="MDE47346.1"/>
    <property type="molecule type" value="Transcribed_RNA"/>
</dbReference>
<evidence type="ECO:0000313" key="6">
    <source>
        <dbReference type="EMBL" id="MDE47346.1"/>
    </source>
</evidence>
<feature type="region of interest" description="Disordered" evidence="2">
    <location>
        <begin position="158"/>
        <end position="207"/>
    </location>
</feature>
<evidence type="ECO:0000313" key="5">
    <source>
        <dbReference type="EMBL" id="MDE46879.1"/>
    </source>
</evidence>
<evidence type="ECO:0000259" key="4">
    <source>
        <dbReference type="Pfam" id="PF04677"/>
    </source>
</evidence>
<gene>
    <name evidence="6" type="primary">Cwf19l1_1</name>
    <name evidence="5" type="synonym">Cwf19l1_0</name>
    <name evidence="6" type="ORF">g.4394</name>
    <name evidence="5" type="ORF">g.4396</name>
</gene>
<dbReference type="InterPro" id="IPR006767">
    <property type="entry name" value="Cwf19-like_C_dom-2"/>
</dbReference>
<sequence length="435" mass="49727">MSTSAQNCIYCSKECKPSDSKPYPGSKSKERIHNRCQIKKTLASKQKETHPSDCQTNIASIKKTPGSSTFDADLKTPAVSLMEKMIEDKEKRQQAAKLDKINQIISEREAQAAADRSSGSFFFDVKAGIAKPHEKRQYLHHRNICEIAPRYNDHGYQEDTIGRAYDPAGKDLNTLGDDSDDDEVKPTESAGKRKASSSFDTPSGFDTKKRTQTVRVDDANPCWFCLSSPIVEKHLIIAIGENCYLTLAKGGLVDEHFLLLPIEHIPSVSHSSNSTELLHELENFKNSLIRYFGSQSMGVIFYERNFRSVHWQIQVVPIRLDELDDLVCKIKSISKIHFAKSEYIDIPKNCSINDIVPRNAPYLYWQIEPLGQRFIYQIEVKDSFFPVQLPRKVLADEKIMNCLDRVDWKRCSKSKDEYVDLVKRIKMNYQQFDIT</sequence>
<comment type="similarity">
    <text evidence="1">Belongs to the CWF19 family.</text>
</comment>
<evidence type="ECO:0000259" key="3">
    <source>
        <dbReference type="Pfam" id="PF04676"/>
    </source>
</evidence>
<dbReference type="GO" id="GO:0000398">
    <property type="term" value="P:mRNA splicing, via spliceosome"/>
    <property type="evidence" value="ECO:0007669"/>
    <property type="project" value="TreeGrafter"/>
</dbReference>
<name>A0A6G1SA01_9ACAR</name>
<evidence type="ECO:0000256" key="1">
    <source>
        <dbReference type="ARBA" id="ARBA00006795"/>
    </source>
</evidence>
<proteinExistence type="inferred from homology"/>
<dbReference type="Pfam" id="PF04676">
    <property type="entry name" value="CwfJ_C_2"/>
    <property type="match status" value="1"/>
</dbReference>
<organism evidence="6">
    <name type="scientific">Aceria tosichella</name>
    <name type="common">wheat curl mite</name>
    <dbReference type="NCBI Taxonomy" id="561515"/>
    <lineage>
        <taxon>Eukaryota</taxon>
        <taxon>Metazoa</taxon>
        <taxon>Ecdysozoa</taxon>
        <taxon>Arthropoda</taxon>
        <taxon>Chelicerata</taxon>
        <taxon>Arachnida</taxon>
        <taxon>Acari</taxon>
        <taxon>Acariformes</taxon>
        <taxon>Trombidiformes</taxon>
        <taxon>Prostigmata</taxon>
        <taxon>Eupodina</taxon>
        <taxon>Eriophyoidea</taxon>
        <taxon>Eriophyidae</taxon>
        <taxon>Eriophyinae</taxon>
        <taxon>Aceriini</taxon>
        <taxon>Aceria</taxon>
    </lineage>
</organism>
<accession>A0A6G1SA01</accession>
<dbReference type="InterPro" id="IPR036265">
    <property type="entry name" value="HIT-like_sf"/>
</dbReference>
<dbReference type="AlphaFoldDB" id="A0A6G1SA01"/>
<dbReference type="PANTHER" id="PTHR12072:SF4">
    <property type="entry name" value="CWF19-LIKE PROTEIN 1"/>
    <property type="match status" value="1"/>
</dbReference>
<protein>
    <submittedName>
        <fullName evidence="6">CWF19-like protein 1</fullName>
    </submittedName>
</protein>
<dbReference type="PANTHER" id="PTHR12072">
    <property type="entry name" value="CWF19, CELL CYCLE CONTROL PROTEIN"/>
    <property type="match status" value="1"/>
</dbReference>